<dbReference type="PANTHER" id="PTHR47399:SF1">
    <property type="entry name" value="TRANSMEMBRANE PROTEIN 121B"/>
    <property type="match status" value="1"/>
</dbReference>
<comment type="similarity">
    <text evidence="1">Belongs to the TMEM121 family.</text>
</comment>
<sequence>MAKLMELFSLRNFGRFLLLGILVAQAALFSHYASFYLKNNNLYALVLLVIPTICMYAYVLKEKNTQLNWQWLVWLVYVISVLVPMLCLLFRIDFIKKLDKNDFFGPNFLKITICGAPAIAVFLLTTAKDSQQYDGAVAQLCGSIALDSFDELELLEMLLHQEIASHFSSGIEASIIAFVCISFFLTAMEMGENKLDGGQMELRSNRLYLLRLVFQMLLVNIPLLTIRLVVWTKYGHDASIFIAKNAIIIATSLMEVIRVIIEQRC</sequence>
<feature type="transmembrane region" description="Helical" evidence="2">
    <location>
        <begin position="242"/>
        <end position="261"/>
    </location>
</feature>
<dbReference type="InterPro" id="IPR032776">
    <property type="entry name" value="CECR6/TMEM121"/>
</dbReference>
<keyword evidence="2" id="KW-0472">Membrane</keyword>
<dbReference type="EnsemblMetazoa" id="XM_021052115.2">
    <property type="protein sequence ID" value="XP_020907774.1"/>
    <property type="gene ID" value="LOC110245819"/>
</dbReference>
<dbReference type="Proteomes" id="UP000887567">
    <property type="component" value="Unplaced"/>
</dbReference>
<dbReference type="AlphaFoldDB" id="A0A913XQT0"/>
<dbReference type="GeneID" id="110245819"/>
<evidence type="ECO:0000256" key="1">
    <source>
        <dbReference type="ARBA" id="ARBA00007711"/>
    </source>
</evidence>
<accession>A0A913XQT0</accession>
<dbReference type="OrthoDB" id="5986524at2759"/>
<dbReference type="Pfam" id="PF14997">
    <property type="entry name" value="CECR6_TMEM121"/>
    <property type="match status" value="1"/>
</dbReference>
<name>A0A913XQT0_EXADI</name>
<dbReference type="InterPro" id="IPR026624">
    <property type="entry name" value="CECR6"/>
</dbReference>
<reference evidence="3" key="1">
    <citation type="submission" date="2022-11" db="UniProtKB">
        <authorList>
            <consortium name="EnsemblMetazoa"/>
        </authorList>
    </citation>
    <scope>IDENTIFICATION</scope>
</reference>
<dbReference type="OMA" id="HILPYHV"/>
<proteinExistence type="inferred from homology"/>
<keyword evidence="2" id="KW-1133">Transmembrane helix</keyword>
<feature type="transmembrane region" description="Helical" evidence="2">
    <location>
        <begin position="71"/>
        <end position="92"/>
    </location>
</feature>
<protein>
    <submittedName>
        <fullName evidence="3">Uncharacterized protein</fullName>
    </submittedName>
</protein>
<evidence type="ECO:0000313" key="3">
    <source>
        <dbReference type="EnsemblMetazoa" id="XP_020907774.1"/>
    </source>
</evidence>
<feature type="transmembrane region" description="Helical" evidence="2">
    <location>
        <begin position="208"/>
        <end position="230"/>
    </location>
</feature>
<feature type="transmembrane region" description="Helical" evidence="2">
    <location>
        <begin position="12"/>
        <end position="30"/>
    </location>
</feature>
<dbReference type="KEGG" id="epa:110245819"/>
<evidence type="ECO:0000256" key="2">
    <source>
        <dbReference type="SAM" id="Phobius"/>
    </source>
</evidence>
<feature type="transmembrane region" description="Helical" evidence="2">
    <location>
        <begin position="104"/>
        <end position="124"/>
    </location>
</feature>
<organism evidence="3 4">
    <name type="scientific">Exaiptasia diaphana</name>
    <name type="common">Tropical sea anemone</name>
    <name type="synonym">Aiptasia pulchella</name>
    <dbReference type="NCBI Taxonomy" id="2652724"/>
    <lineage>
        <taxon>Eukaryota</taxon>
        <taxon>Metazoa</taxon>
        <taxon>Cnidaria</taxon>
        <taxon>Anthozoa</taxon>
        <taxon>Hexacorallia</taxon>
        <taxon>Actiniaria</taxon>
        <taxon>Aiptasiidae</taxon>
        <taxon>Exaiptasia</taxon>
    </lineage>
</organism>
<keyword evidence="4" id="KW-1185">Reference proteome</keyword>
<dbReference type="RefSeq" id="XP_020907774.1">
    <property type="nucleotide sequence ID" value="XM_021052115.2"/>
</dbReference>
<evidence type="ECO:0000313" key="4">
    <source>
        <dbReference type="Proteomes" id="UP000887567"/>
    </source>
</evidence>
<keyword evidence="2" id="KW-0812">Transmembrane</keyword>
<dbReference type="PANTHER" id="PTHR47399">
    <property type="entry name" value="TRANSMEMBRANE PROTEIN 121B"/>
    <property type="match status" value="1"/>
</dbReference>
<feature type="transmembrane region" description="Helical" evidence="2">
    <location>
        <begin position="42"/>
        <end position="59"/>
    </location>
</feature>
<feature type="transmembrane region" description="Helical" evidence="2">
    <location>
        <begin position="163"/>
        <end position="187"/>
    </location>
</feature>